<evidence type="ECO:0000256" key="1">
    <source>
        <dbReference type="ARBA" id="ARBA00022801"/>
    </source>
</evidence>
<dbReference type="InterPro" id="IPR050300">
    <property type="entry name" value="GDXG_lipolytic_enzyme"/>
</dbReference>
<sequence>MSRVWFALAFTLALAPLARGEEPPVVKLWPGKAPGETKDIGAEKFLEQKGPNDVKRLGNVSEPTITIYSPPKDKNTGTAVVVAPGGGYSILAIEHEGSDVCAWLNKLGVTAVLLKYRVPKRDAQAPENLAMVQDAQRAISLVRSRQKELGIDPTRVGMLGFSAGGHLTVCTALTKKRMYEKIDKADEVFSHEPNFAILVYPAYLTDKEGKLKPEFEVKVDSPPMFFAHSSDDPVTSEGSTALYMALTKNKVPAELHLYASGGHGYGMKKTSHPCAAWPDRAGDWLKTRGLLEAPKPSIGTGDKK</sequence>
<reference evidence="3 4" key="1">
    <citation type="submission" date="2021-04" db="EMBL/GenBank/DDBJ databases">
        <authorList>
            <person name="Ivanova A."/>
        </authorList>
    </citation>
    <scope>NUCLEOTIDE SEQUENCE [LARGE SCALE GENOMIC DNA]</scope>
    <source>
        <strain evidence="3 4">G18</strain>
    </source>
</reference>
<dbReference type="PANTHER" id="PTHR48081">
    <property type="entry name" value="AB HYDROLASE SUPERFAMILY PROTEIN C4A8.06C"/>
    <property type="match status" value="1"/>
</dbReference>
<keyword evidence="1 3" id="KW-0378">Hydrolase</keyword>
<dbReference type="InterPro" id="IPR049492">
    <property type="entry name" value="BD-FAE-like_dom"/>
</dbReference>
<name>A0ABS5BZA6_9BACT</name>
<dbReference type="Proteomes" id="UP000676565">
    <property type="component" value="Unassembled WGS sequence"/>
</dbReference>
<organism evidence="3 4">
    <name type="scientific">Gemmata palustris</name>
    <dbReference type="NCBI Taxonomy" id="2822762"/>
    <lineage>
        <taxon>Bacteria</taxon>
        <taxon>Pseudomonadati</taxon>
        <taxon>Planctomycetota</taxon>
        <taxon>Planctomycetia</taxon>
        <taxon>Gemmatales</taxon>
        <taxon>Gemmataceae</taxon>
        <taxon>Gemmata</taxon>
    </lineage>
</organism>
<proteinExistence type="predicted"/>
<evidence type="ECO:0000313" key="3">
    <source>
        <dbReference type="EMBL" id="MBP3959029.1"/>
    </source>
</evidence>
<dbReference type="InterPro" id="IPR029058">
    <property type="entry name" value="AB_hydrolase_fold"/>
</dbReference>
<gene>
    <name evidence="3" type="ORF">J8F10_27615</name>
</gene>
<dbReference type="PANTHER" id="PTHR48081:SF6">
    <property type="entry name" value="PEPTIDASE S9 PROLYL OLIGOPEPTIDASE CATALYTIC DOMAIN-CONTAINING PROTEIN"/>
    <property type="match status" value="1"/>
</dbReference>
<dbReference type="SUPFAM" id="SSF53474">
    <property type="entry name" value="alpha/beta-Hydrolases"/>
    <property type="match status" value="1"/>
</dbReference>
<comment type="caution">
    <text evidence="3">The sequence shown here is derived from an EMBL/GenBank/DDBJ whole genome shotgun (WGS) entry which is preliminary data.</text>
</comment>
<dbReference type="RefSeq" id="WP_210659518.1">
    <property type="nucleotide sequence ID" value="NZ_JAGKQQ010000001.1"/>
</dbReference>
<accession>A0ABS5BZA6</accession>
<evidence type="ECO:0000313" key="4">
    <source>
        <dbReference type="Proteomes" id="UP000676565"/>
    </source>
</evidence>
<feature type="domain" description="BD-FAE-like" evidence="2">
    <location>
        <begin position="67"/>
        <end position="183"/>
    </location>
</feature>
<evidence type="ECO:0000259" key="2">
    <source>
        <dbReference type="Pfam" id="PF20434"/>
    </source>
</evidence>
<protein>
    <submittedName>
        <fullName evidence="3">Alpha/beta hydrolase</fullName>
    </submittedName>
</protein>
<dbReference type="EMBL" id="JAGKQQ010000001">
    <property type="protein sequence ID" value="MBP3959029.1"/>
    <property type="molecule type" value="Genomic_DNA"/>
</dbReference>
<dbReference type="Gene3D" id="3.40.50.1820">
    <property type="entry name" value="alpha/beta hydrolase"/>
    <property type="match status" value="1"/>
</dbReference>
<dbReference type="GO" id="GO:0016787">
    <property type="term" value="F:hydrolase activity"/>
    <property type="evidence" value="ECO:0007669"/>
    <property type="project" value="UniProtKB-KW"/>
</dbReference>
<keyword evidence="4" id="KW-1185">Reference proteome</keyword>
<dbReference type="Pfam" id="PF20434">
    <property type="entry name" value="BD-FAE"/>
    <property type="match status" value="1"/>
</dbReference>